<evidence type="ECO:0000313" key="2">
    <source>
        <dbReference type="EMBL" id="KKM81245.1"/>
    </source>
</evidence>
<name>A0A0F9MX34_9ZZZZ</name>
<feature type="domain" description="5'-3' exonuclease alpha-helical arch N-terminal" evidence="1">
    <location>
        <begin position="3"/>
        <end position="153"/>
    </location>
</feature>
<reference evidence="2" key="1">
    <citation type="journal article" date="2015" name="Nature">
        <title>Complex archaea that bridge the gap between prokaryotes and eukaryotes.</title>
        <authorList>
            <person name="Spang A."/>
            <person name="Saw J.H."/>
            <person name="Jorgensen S.L."/>
            <person name="Zaremba-Niedzwiedzka K."/>
            <person name="Martijn J."/>
            <person name="Lind A.E."/>
            <person name="van Eijk R."/>
            <person name="Schleper C."/>
            <person name="Guy L."/>
            <person name="Ettema T.J."/>
        </authorList>
    </citation>
    <scope>NUCLEOTIDE SEQUENCE</scope>
</reference>
<dbReference type="Pfam" id="PF02739">
    <property type="entry name" value="5_3_exonuc_N"/>
    <property type="match status" value="1"/>
</dbReference>
<protein>
    <recommendedName>
        <fullName evidence="1">5'-3' exonuclease alpha-helical arch N-terminal domain-containing protein</fullName>
    </recommendedName>
</protein>
<accession>A0A0F9MX34</accession>
<dbReference type="SUPFAM" id="SSF88723">
    <property type="entry name" value="PIN domain-like"/>
    <property type="match status" value="1"/>
</dbReference>
<dbReference type="InterPro" id="IPR038969">
    <property type="entry name" value="FEN"/>
</dbReference>
<gene>
    <name evidence="2" type="ORF">LCGC14_1331820</name>
</gene>
<dbReference type="InterPro" id="IPR020046">
    <property type="entry name" value="5-3_exonucl_a-hlix_arch_N"/>
</dbReference>
<dbReference type="PANTHER" id="PTHR42646">
    <property type="entry name" value="FLAP ENDONUCLEASE XNI"/>
    <property type="match status" value="1"/>
</dbReference>
<dbReference type="GO" id="GO:0003677">
    <property type="term" value="F:DNA binding"/>
    <property type="evidence" value="ECO:0007669"/>
    <property type="project" value="InterPro"/>
</dbReference>
<organism evidence="2">
    <name type="scientific">marine sediment metagenome</name>
    <dbReference type="NCBI Taxonomy" id="412755"/>
    <lineage>
        <taxon>unclassified sequences</taxon>
        <taxon>metagenomes</taxon>
        <taxon>ecological metagenomes</taxon>
    </lineage>
</organism>
<proteinExistence type="predicted"/>
<dbReference type="PANTHER" id="PTHR42646:SF2">
    <property type="entry name" value="5'-3' EXONUCLEASE FAMILY PROTEIN"/>
    <property type="match status" value="1"/>
</dbReference>
<comment type="caution">
    <text evidence="2">The sequence shown here is derived from an EMBL/GenBank/DDBJ whole genome shotgun (WGS) entry which is preliminary data.</text>
</comment>
<dbReference type="InterPro" id="IPR029060">
    <property type="entry name" value="PIN-like_dom_sf"/>
</dbReference>
<dbReference type="Gene3D" id="3.40.50.1010">
    <property type="entry name" value="5'-nuclease"/>
    <property type="match status" value="1"/>
</dbReference>
<dbReference type="AlphaFoldDB" id="A0A0F9MX34"/>
<dbReference type="GO" id="GO:0017108">
    <property type="term" value="F:5'-flap endonuclease activity"/>
    <property type="evidence" value="ECO:0007669"/>
    <property type="project" value="InterPro"/>
</dbReference>
<feature type="non-terminal residue" evidence="2">
    <location>
        <position position="153"/>
    </location>
</feature>
<evidence type="ECO:0000259" key="1">
    <source>
        <dbReference type="Pfam" id="PF02739"/>
    </source>
</evidence>
<dbReference type="EMBL" id="LAZR01008053">
    <property type="protein sequence ID" value="KKM81245.1"/>
    <property type="molecule type" value="Genomic_DNA"/>
</dbReference>
<sequence>MHIMLIDCYNIAHAAFHSMGELDYHGRQTGVMFGFMLRMLQLAKTYETNQFIFCWDSQHSIRKIMWPAYKKKDKVENYTTSETIDYMALHDQMDELRKYVLYKLGFSNVLLYAGLEADDVVALVIQNSTIPDAWLTNGVAEFLIISTDKDLYQ</sequence>
<dbReference type="GO" id="GO:0033567">
    <property type="term" value="P:DNA replication, Okazaki fragment processing"/>
    <property type="evidence" value="ECO:0007669"/>
    <property type="project" value="InterPro"/>
</dbReference>